<feature type="compositionally biased region" description="Polar residues" evidence="1">
    <location>
        <begin position="210"/>
        <end position="220"/>
    </location>
</feature>
<evidence type="ECO:0008006" key="4">
    <source>
        <dbReference type="Google" id="ProtNLM"/>
    </source>
</evidence>
<name>A0AAV9UI35_9PEZI</name>
<evidence type="ECO:0000256" key="1">
    <source>
        <dbReference type="SAM" id="MobiDB-lite"/>
    </source>
</evidence>
<evidence type="ECO:0000313" key="2">
    <source>
        <dbReference type="EMBL" id="KAK6341412.1"/>
    </source>
</evidence>
<feature type="compositionally biased region" description="Acidic residues" evidence="1">
    <location>
        <begin position="248"/>
        <end position="260"/>
    </location>
</feature>
<protein>
    <recommendedName>
        <fullName evidence="4">Clr5 domain-containing protein</fullName>
    </recommendedName>
</protein>
<keyword evidence="3" id="KW-1185">Reference proteome</keyword>
<proteinExistence type="predicted"/>
<dbReference type="Proteomes" id="UP001375240">
    <property type="component" value="Unassembled WGS sequence"/>
</dbReference>
<comment type="caution">
    <text evidence="2">The sequence shown here is derived from an EMBL/GenBank/DDBJ whole genome shotgun (WGS) entry which is preliminary data.</text>
</comment>
<gene>
    <name evidence="2" type="ORF">TWF696_008488</name>
</gene>
<dbReference type="AlphaFoldDB" id="A0AAV9UI35"/>
<reference evidence="2 3" key="1">
    <citation type="submission" date="2019-10" db="EMBL/GenBank/DDBJ databases">
        <authorList>
            <person name="Palmer J.M."/>
        </authorList>
    </citation>
    <scope>NUCLEOTIDE SEQUENCE [LARGE SCALE GENOMIC DNA]</scope>
    <source>
        <strain evidence="2 3">TWF696</strain>
    </source>
</reference>
<feature type="region of interest" description="Disordered" evidence="1">
    <location>
        <begin position="210"/>
        <end position="270"/>
    </location>
</feature>
<evidence type="ECO:0000313" key="3">
    <source>
        <dbReference type="Proteomes" id="UP001375240"/>
    </source>
</evidence>
<feature type="compositionally biased region" description="Polar residues" evidence="1">
    <location>
        <begin position="261"/>
        <end position="270"/>
    </location>
</feature>
<accession>A0AAV9UI35</accession>
<organism evidence="2 3">
    <name type="scientific">Orbilia brochopaga</name>
    <dbReference type="NCBI Taxonomy" id="3140254"/>
    <lineage>
        <taxon>Eukaryota</taxon>
        <taxon>Fungi</taxon>
        <taxon>Dikarya</taxon>
        <taxon>Ascomycota</taxon>
        <taxon>Pezizomycotina</taxon>
        <taxon>Orbiliomycetes</taxon>
        <taxon>Orbiliales</taxon>
        <taxon>Orbiliaceae</taxon>
        <taxon>Orbilia</taxon>
    </lineage>
</organism>
<sequence>MSKRQQNLTIQEYSGDRVAKRAYMSMSSWDNIRGFVETAIENGQSQKRLLASLQQQNIPIKMHQLKRLLNEWGLSDRNIRQRNRKYIFETDKRLREEGKVVRGWKFGDTGQRIKDTQLVRIRESAEAEFEDVQATPGVLIPSPEDIMDHSPENSSVGVMEKLNEAPLKQFRDTIPVQDFETGYKLASKPQAGDSPADSMEVANFEIQKSSLGDPATQSSAFAEDQREAGSDVGCFPDFDQNSNFHDEYEADGYESGDTDDINSSRTGHNFASRSEGCVDEGICNLSEAVEALDHGVSESIDLMLEAESQGTSTNQPISLSPEEFASYISTKFRPDLNRWIDEGRAGAAEFKQTVDKLMSETNLPMITCERIAQRRRDFQPNIYQPSDYKMACWMLSGIGSELCHRNLVEVGPRLRESLLSRFYESIEVLCQSLGLNTHRGETPSYFLMLSPASRRKMLVGVVHIPYLFTAYGLTHFNTLMAMLAFCQLYNRYGQYLQLGSRNISAIYVQCVELVVEVLSLFETSVLLVDTLRLLMELHMKLGKLEMAAITAKRLRAVSPTRLRDLVGSTNAAFLAAKSQLSLYRQGRYGEIQELQSHIHKYMEQLDRAPPRNICTNYLAIAFVVFRSQQEIGRHAEAKKIRVWLSKRIGSDEIPSSTISDGKMIDSWIVRAACIVDIGFTYRLSGDWSRCISQLQKALHIVSLFASDLGSSFRLVLMGHVTNVMTERGLVRYTEPVLERWVRAFEARGVAEDHPLYRIFLSASGLAVFQLSLDEDSWSGSKIVPLTFSSDSQECDRFWEDLEN</sequence>
<dbReference type="EMBL" id="JAVHNQ010000007">
    <property type="protein sequence ID" value="KAK6341412.1"/>
    <property type="molecule type" value="Genomic_DNA"/>
</dbReference>